<dbReference type="Gene3D" id="3.40.50.300">
    <property type="entry name" value="P-loop containing nucleotide triphosphate hydrolases"/>
    <property type="match status" value="1"/>
</dbReference>
<dbReference type="AlphaFoldDB" id="A0A5P6VS97"/>
<proteinExistence type="predicted"/>
<evidence type="ECO:0000256" key="1">
    <source>
        <dbReference type="SAM" id="MobiDB-lite"/>
    </source>
</evidence>
<name>A0A5P6VS97_PSEXY</name>
<accession>A0A5P6VS97</accession>
<sequence>MDEKKIIEESTESKEITDTPVDLNASTETSAMTDENGLNDGGVTEEKSYKARVEELLKWQMKLADEQAKLEAYRTSTFQQMGELEQQKRIASSEQQAALQEERQKFEADLASIRAKKDAETIAMIAGEWSKFEKEKEAQIIALKKELEGMRTQTQKEMDALRSQVSKELDEARSLAAKEIQVMKSEAQKEIDKAQADSKKEIIAAKQESIKAAEIEIEQRTRELTEAEKRTEREAGRLAELDKKLQQLEIELEAREAQVNDDKSDNIRERRRLDREKQRINGASDNLEQEIQERFSDRIDSYERKLDSKDDELERLRSELASLMATSESIQSLRAAYGMDPEKIKARIADLEARNKALLDEAANSTTRIEYDRVSSEKRALETKFAQAQEEIRRISVTDGEVQTLRSEIRRLESTNENLKVEAEEARNIQKSLQNELLRLSTPAERELDREARIASIKREIMSPEELEWETHPVDMNEIDWLEDIKKQCDNYGIKFQRRILYAFHTALKINDWSIITVLAGVSGTGKSELPKLYSFFGGLNFISVAVQPNWDSQESMLGFFNSIDNQFQPEDLLSFLVQCSDKDSGFKLYPSVVLLDEMNLAYVEHYFAEFLSKLEERRGKTKKDLPEVKVNLGAGVAPYELPLVRNVLWTGTMNQDETTKSLSDKVIDRSMVINFPRPKHLAERTKMEKLKKTEKKLLYDTWRSWITVDLESDFTSEQREIFKEYKRIIEKINDCLEEVGRALGHRVWQSIEYYIANYPTVINALKNSQGEVTEELKAEMRTAFEDQLVQKVMPKLRGIETRGKGRQSLQNIEDLLAEEGFENLKDDFEIACEQGYGQFVWSSAKYLGDDEDILSSDDNAEKDTENNSEE</sequence>
<feature type="region of interest" description="Disordered" evidence="1">
    <location>
        <begin position="851"/>
        <end position="871"/>
    </location>
</feature>
<feature type="compositionally biased region" description="Basic and acidic residues" evidence="1">
    <location>
        <begin position="258"/>
        <end position="279"/>
    </location>
</feature>
<dbReference type="KEGG" id="pxv:FXF36_10610"/>
<dbReference type="OrthoDB" id="9781481at2"/>
<feature type="region of interest" description="Disordered" evidence="1">
    <location>
        <begin position="1"/>
        <end position="46"/>
    </location>
</feature>
<feature type="compositionally biased region" description="Basic and acidic residues" evidence="1">
    <location>
        <begin position="1"/>
        <end position="17"/>
    </location>
</feature>
<feature type="compositionally biased region" description="Basic and acidic residues" evidence="1">
    <location>
        <begin position="860"/>
        <end position="871"/>
    </location>
</feature>
<dbReference type="Proteomes" id="UP000327030">
    <property type="component" value="Chromosome 1"/>
</dbReference>
<protein>
    <recommendedName>
        <fullName evidence="4">Chromosome partitioning protein ParA</fullName>
    </recommendedName>
</protein>
<dbReference type="EMBL" id="CP043028">
    <property type="protein sequence ID" value="QFJ55282.1"/>
    <property type="molecule type" value="Genomic_DNA"/>
</dbReference>
<evidence type="ECO:0000313" key="2">
    <source>
        <dbReference type="EMBL" id="QFJ55282.1"/>
    </source>
</evidence>
<evidence type="ECO:0008006" key="4">
    <source>
        <dbReference type="Google" id="ProtNLM"/>
    </source>
</evidence>
<feature type="region of interest" description="Disordered" evidence="1">
    <location>
        <begin position="258"/>
        <end position="287"/>
    </location>
</feature>
<reference evidence="3" key="1">
    <citation type="submission" date="2019-08" db="EMBL/GenBank/DDBJ databases">
        <title>Complete Genome Sequence of the Polysaccharide-Degrading Rumen Bacterium Pseudobutyrivibrio xylanivorans MA3014.</title>
        <authorList>
            <person name="Palevich N."/>
            <person name="Maclean P.H."/>
            <person name="Kelly W.J."/>
            <person name="Leahy S.C."/>
            <person name="Rakonjac J."/>
            <person name="Attwood G.T."/>
        </authorList>
    </citation>
    <scope>NUCLEOTIDE SEQUENCE [LARGE SCALE GENOMIC DNA]</scope>
    <source>
        <strain evidence="3">MA3014</strain>
    </source>
</reference>
<organism evidence="2 3">
    <name type="scientific">Pseudobutyrivibrio xylanivorans</name>
    <dbReference type="NCBI Taxonomy" id="185007"/>
    <lineage>
        <taxon>Bacteria</taxon>
        <taxon>Bacillati</taxon>
        <taxon>Bacillota</taxon>
        <taxon>Clostridia</taxon>
        <taxon>Lachnospirales</taxon>
        <taxon>Lachnospiraceae</taxon>
        <taxon>Pseudobutyrivibrio</taxon>
    </lineage>
</organism>
<evidence type="ECO:0000313" key="3">
    <source>
        <dbReference type="Proteomes" id="UP000327030"/>
    </source>
</evidence>
<feature type="compositionally biased region" description="Polar residues" evidence="1">
    <location>
        <begin position="24"/>
        <end position="33"/>
    </location>
</feature>
<gene>
    <name evidence="2" type="ORF">FXF36_10610</name>
</gene>
<dbReference type="SUPFAM" id="SSF52540">
    <property type="entry name" value="P-loop containing nucleoside triphosphate hydrolases"/>
    <property type="match status" value="1"/>
</dbReference>
<dbReference type="RefSeq" id="WP_151623907.1">
    <property type="nucleotide sequence ID" value="NZ_CP043028.1"/>
</dbReference>
<dbReference type="InterPro" id="IPR027417">
    <property type="entry name" value="P-loop_NTPase"/>
</dbReference>